<name>A0A2V4WNJ0_PAEBA</name>
<proteinExistence type="predicted"/>
<dbReference type="Proteomes" id="UP000509327">
    <property type="component" value="Chromosome"/>
</dbReference>
<evidence type="ECO:0008006" key="5">
    <source>
        <dbReference type="Google" id="ProtNLM"/>
    </source>
</evidence>
<dbReference type="OrthoDB" id="2626278at2"/>
<sequence length="65" mass="7585">MIRDLLIAEKKQHEVCLIFEDKSKYIGKIEMSADRERVKIKHQKATEWIPLHDIVSCSTIINGSF</sequence>
<dbReference type="AlphaFoldDB" id="A0A2V4WNJ0"/>
<dbReference type="Proteomes" id="UP000247790">
    <property type="component" value="Unassembled WGS sequence"/>
</dbReference>
<protein>
    <recommendedName>
        <fullName evidence="5">YolD-like protein</fullName>
    </recommendedName>
</protein>
<dbReference type="EMBL" id="CP054614">
    <property type="protein sequence ID" value="QKS55502.1"/>
    <property type="molecule type" value="Genomic_DNA"/>
</dbReference>
<dbReference type="RefSeq" id="WP_110896792.1">
    <property type="nucleotide sequence ID" value="NZ_CP054614.1"/>
</dbReference>
<dbReference type="EMBL" id="QJSW01000006">
    <property type="protein sequence ID" value="PYE49282.1"/>
    <property type="molecule type" value="Genomic_DNA"/>
</dbReference>
<evidence type="ECO:0000313" key="3">
    <source>
        <dbReference type="Proteomes" id="UP000247790"/>
    </source>
</evidence>
<reference evidence="1 3" key="1">
    <citation type="submission" date="2018-06" db="EMBL/GenBank/DDBJ databases">
        <title>Genomic Encyclopedia of Type Strains, Phase III (KMG-III): the genomes of soil and plant-associated and newly described type strains.</title>
        <authorList>
            <person name="Whitman W."/>
        </authorList>
    </citation>
    <scope>NUCLEOTIDE SEQUENCE [LARGE SCALE GENOMIC DNA]</scope>
    <source>
        <strain evidence="1 3">CECT 7022</strain>
    </source>
</reference>
<gene>
    <name evidence="1" type="ORF">DFQ00_106265</name>
    <name evidence="2" type="ORF">HUB98_03685</name>
</gene>
<evidence type="ECO:0000313" key="2">
    <source>
        <dbReference type="EMBL" id="QKS55502.1"/>
    </source>
</evidence>
<evidence type="ECO:0000313" key="1">
    <source>
        <dbReference type="EMBL" id="PYE49282.1"/>
    </source>
</evidence>
<organism evidence="1 3">
    <name type="scientific">Paenibacillus barcinonensis</name>
    <dbReference type="NCBI Taxonomy" id="198119"/>
    <lineage>
        <taxon>Bacteria</taxon>
        <taxon>Bacillati</taxon>
        <taxon>Bacillota</taxon>
        <taxon>Bacilli</taxon>
        <taxon>Bacillales</taxon>
        <taxon>Paenibacillaceae</taxon>
        <taxon>Paenibacillus</taxon>
    </lineage>
</organism>
<evidence type="ECO:0000313" key="4">
    <source>
        <dbReference type="Proteomes" id="UP000509327"/>
    </source>
</evidence>
<keyword evidence="4" id="KW-1185">Reference proteome</keyword>
<accession>A0A2V4WNJ0</accession>
<reference evidence="2 4" key="2">
    <citation type="submission" date="2020-06" db="EMBL/GenBank/DDBJ databases">
        <title>Complete genome of Paenibacillus barcinonensis KACC11450.</title>
        <authorList>
            <person name="Kim M."/>
            <person name="Park Y.-J."/>
            <person name="Shin J.-H."/>
        </authorList>
    </citation>
    <scope>NUCLEOTIDE SEQUENCE [LARGE SCALE GENOMIC DNA]</scope>
    <source>
        <strain evidence="2 4">KACC11450</strain>
    </source>
</reference>